<dbReference type="InterPro" id="IPR005829">
    <property type="entry name" value="Sugar_transporter_CS"/>
</dbReference>
<evidence type="ECO:0000256" key="5">
    <source>
        <dbReference type="ARBA" id="ARBA00023136"/>
    </source>
</evidence>
<feature type="transmembrane region" description="Helical" evidence="8">
    <location>
        <begin position="539"/>
        <end position="561"/>
    </location>
</feature>
<feature type="transmembrane region" description="Helical" evidence="8">
    <location>
        <begin position="204"/>
        <end position="226"/>
    </location>
</feature>
<evidence type="ECO:0000256" key="4">
    <source>
        <dbReference type="ARBA" id="ARBA00022989"/>
    </source>
</evidence>
<dbReference type="PANTHER" id="PTHR23501:SF191">
    <property type="entry name" value="VACUOLAR BASIC AMINO ACID TRANSPORTER 4"/>
    <property type="match status" value="1"/>
</dbReference>
<proteinExistence type="predicted"/>
<dbReference type="Pfam" id="PF07690">
    <property type="entry name" value="MFS_1"/>
    <property type="match status" value="1"/>
</dbReference>
<feature type="compositionally biased region" description="Polar residues" evidence="7">
    <location>
        <begin position="35"/>
        <end position="47"/>
    </location>
</feature>
<feature type="region of interest" description="Disordered" evidence="7">
    <location>
        <begin position="30"/>
        <end position="54"/>
    </location>
</feature>
<feature type="transmembrane region" description="Helical" evidence="8">
    <location>
        <begin position="270"/>
        <end position="289"/>
    </location>
</feature>
<dbReference type="SUPFAM" id="SSF103473">
    <property type="entry name" value="MFS general substrate transporter"/>
    <property type="match status" value="1"/>
</dbReference>
<evidence type="ECO:0000256" key="6">
    <source>
        <dbReference type="ARBA" id="ARBA00044273"/>
    </source>
</evidence>
<evidence type="ECO:0000256" key="7">
    <source>
        <dbReference type="SAM" id="MobiDB-lite"/>
    </source>
</evidence>
<evidence type="ECO:0000313" key="11">
    <source>
        <dbReference type="Proteomes" id="UP000053815"/>
    </source>
</evidence>
<dbReference type="Proteomes" id="UP000053815">
    <property type="component" value="Unassembled WGS sequence"/>
</dbReference>
<dbReference type="InterPro" id="IPR011701">
    <property type="entry name" value="MFS"/>
</dbReference>
<keyword evidence="2" id="KW-0813">Transport</keyword>
<dbReference type="GO" id="GO:0012505">
    <property type="term" value="C:endomembrane system"/>
    <property type="evidence" value="ECO:0007669"/>
    <property type="project" value="UniProtKB-SubCell"/>
</dbReference>
<dbReference type="InterPro" id="IPR036259">
    <property type="entry name" value="MFS_trans_sf"/>
</dbReference>
<dbReference type="AlphaFoldDB" id="A0A0C9N2W8"/>
<feature type="transmembrane region" description="Helical" evidence="8">
    <location>
        <begin position="471"/>
        <end position="491"/>
    </location>
</feature>
<gene>
    <name evidence="10" type="ORF">MAM1_0232d08448</name>
</gene>
<dbReference type="GO" id="GO:0005886">
    <property type="term" value="C:plasma membrane"/>
    <property type="evidence" value="ECO:0007669"/>
    <property type="project" value="TreeGrafter"/>
</dbReference>
<accession>A0A0C9N2W8</accession>
<dbReference type="PANTHER" id="PTHR23501">
    <property type="entry name" value="MAJOR FACILITATOR SUPERFAMILY"/>
    <property type="match status" value="1"/>
</dbReference>
<dbReference type="GO" id="GO:0022857">
    <property type="term" value="F:transmembrane transporter activity"/>
    <property type="evidence" value="ECO:0007669"/>
    <property type="project" value="InterPro"/>
</dbReference>
<keyword evidence="3 8" id="KW-0812">Transmembrane</keyword>
<feature type="transmembrane region" description="Helical" evidence="8">
    <location>
        <begin position="403"/>
        <end position="422"/>
    </location>
</feature>
<feature type="transmembrane region" description="Helical" evidence="8">
    <location>
        <begin position="71"/>
        <end position="91"/>
    </location>
</feature>
<dbReference type="InterPro" id="IPR020846">
    <property type="entry name" value="MFS_dom"/>
</dbReference>
<name>A0A0C9N2W8_9FUNG</name>
<keyword evidence="5 8" id="KW-0472">Membrane</keyword>
<evidence type="ECO:0000256" key="8">
    <source>
        <dbReference type="SAM" id="Phobius"/>
    </source>
</evidence>
<evidence type="ECO:0000256" key="3">
    <source>
        <dbReference type="ARBA" id="ARBA00022692"/>
    </source>
</evidence>
<evidence type="ECO:0000313" key="10">
    <source>
        <dbReference type="EMBL" id="GAN08928.1"/>
    </source>
</evidence>
<protein>
    <recommendedName>
        <fullName evidence="6">MFS-type drug efflux transporter P55</fullName>
    </recommendedName>
</protein>
<reference evidence="10" key="1">
    <citation type="submission" date="2014-09" db="EMBL/GenBank/DDBJ databases">
        <title>Draft genome sequence of an oleaginous Mucoromycotina fungus Mucor ambiguus NBRC6742.</title>
        <authorList>
            <person name="Takeda I."/>
            <person name="Yamane N."/>
            <person name="Morita T."/>
            <person name="Tamano K."/>
            <person name="Machida M."/>
            <person name="Baker S."/>
            <person name="Koike H."/>
        </authorList>
    </citation>
    <scope>NUCLEOTIDE SEQUENCE</scope>
    <source>
        <strain evidence="10">NBRC 6742</strain>
    </source>
</reference>
<feature type="transmembrane region" description="Helical" evidence="8">
    <location>
        <begin position="142"/>
        <end position="160"/>
    </location>
</feature>
<dbReference type="Gene3D" id="1.20.1720.10">
    <property type="entry name" value="Multidrug resistance protein D"/>
    <property type="match status" value="1"/>
</dbReference>
<organism evidence="10">
    <name type="scientific">Mucor ambiguus</name>
    <dbReference type="NCBI Taxonomy" id="91626"/>
    <lineage>
        <taxon>Eukaryota</taxon>
        <taxon>Fungi</taxon>
        <taxon>Fungi incertae sedis</taxon>
        <taxon>Mucoromycota</taxon>
        <taxon>Mucoromycotina</taxon>
        <taxon>Mucoromycetes</taxon>
        <taxon>Mucorales</taxon>
        <taxon>Mucorineae</taxon>
        <taxon>Mucoraceae</taxon>
        <taxon>Mucor</taxon>
    </lineage>
</organism>
<dbReference type="PROSITE" id="PS50850">
    <property type="entry name" value="MFS"/>
    <property type="match status" value="1"/>
</dbReference>
<evidence type="ECO:0000256" key="1">
    <source>
        <dbReference type="ARBA" id="ARBA00004127"/>
    </source>
</evidence>
<feature type="domain" description="Major facilitator superfamily (MFS) profile" evidence="9">
    <location>
        <begin position="77"/>
        <end position="566"/>
    </location>
</feature>
<comment type="subcellular location">
    <subcellularLocation>
        <location evidence="1">Endomembrane system</location>
        <topology evidence="1">Multi-pass membrane protein</topology>
    </subcellularLocation>
</comment>
<dbReference type="Gene3D" id="1.20.1250.20">
    <property type="entry name" value="MFS general substrate transporter like domains"/>
    <property type="match status" value="1"/>
</dbReference>
<sequence length="588" mass="64268">MASVNTTDEKYTTDNSVTLAEQIKMHKSNEDLYQGRTSSTADSQENAATIDADNQVEATGKESNFKSKRELFEFTLVMTGIIFAMFMMSLNSTVVAPAMSIIATELNAIEQQTWIATAYLVAVNSFQPLAGKFSDIFGRKAVFMFGIVFFFLGSLINALSKDIRMLIAGRTIQGFGGGGVMSMTFILVTDVAPVPLRPRFQSMLAVVYGIASVVGPLLGGAFVDHASWHWDFWLNVILAAVAFIIMFFYLKEPTKTGKESFMDKLKRIDWLGTLFSIGFIVCLLLALNWGSSYGWASAHSIGPFVAAGVSFIGLVISEGWIAKEPLLPGRVLLNPPVTLVYGYMMCLGLTFIGTLYFGPVYYQAVFGVNSTNSGLRLIPFMVCLIGGSVGCGILLRRYPNTKYYLVVGSACNLLGYGLFYTVNENSTWGQQAGYLAFCGFAFGLSQQNAILTVQSCVELRDIAVATSSNNFFMMIASSIGIAIYQVLYQIFLKKEFAKLPMDVLAAANKAGALRNYLLIRTTNLPLDVQTLVIKAYSNALHTVFILPIAAAAMGFILTLFFRNVRYGSSPDDAKNDVEVASIHTTEKA</sequence>
<keyword evidence="11" id="KW-1185">Reference proteome</keyword>
<dbReference type="STRING" id="91626.A0A0C9N2W8"/>
<feature type="transmembrane region" description="Helical" evidence="8">
    <location>
        <begin position="232"/>
        <end position="250"/>
    </location>
</feature>
<feature type="transmembrane region" description="Helical" evidence="8">
    <location>
        <begin position="377"/>
        <end position="396"/>
    </location>
</feature>
<feature type="transmembrane region" description="Helical" evidence="8">
    <location>
        <begin position="301"/>
        <end position="321"/>
    </location>
</feature>
<keyword evidence="4 8" id="KW-1133">Transmembrane helix</keyword>
<dbReference type="CDD" id="cd17502">
    <property type="entry name" value="MFS_Azr1_MDR_like"/>
    <property type="match status" value="1"/>
</dbReference>
<evidence type="ECO:0000259" key="9">
    <source>
        <dbReference type="PROSITE" id="PS50850"/>
    </source>
</evidence>
<dbReference type="PROSITE" id="PS00216">
    <property type="entry name" value="SUGAR_TRANSPORT_1"/>
    <property type="match status" value="1"/>
</dbReference>
<evidence type="ECO:0000256" key="2">
    <source>
        <dbReference type="ARBA" id="ARBA00022448"/>
    </source>
</evidence>
<dbReference type="OrthoDB" id="10021397at2759"/>
<dbReference type="EMBL" id="DF836521">
    <property type="protein sequence ID" value="GAN08928.1"/>
    <property type="molecule type" value="Genomic_DNA"/>
</dbReference>
<feature type="transmembrane region" description="Helical" evidence="8">
    <location>
        <begin position="333"/>
        <end position="357"/>
    </location>
</feature>